<dbReference type="VEuPathDB" id="TrichDB:TVAGG3_0548230"/>
<dbReference type="EMBL" id="DS113512">
    <property type="protein sequence ID" value="EAY03184.1"/>
    <property type="molecule type" value="Genomic_DNA"/>
</dbReference>
<gene>
    <name evidence="1" type="ORF">TVAG_049680</name>
</gene>
<reference evidence="1" key="1">
    <citation type="submission" date="2006-10" db="EMBL/GenBank/DDBJ databases">
        <authorList>
            <person name="Amadeo P."/>
            <person name="Zhao Q."/>
            <person name="Wortman J."/>
            <person name="Fraser-Liggett C."/>
            <person name="Carlton J."/>
        </authorList>
    </citation>
    <scope>NUCLEOTIDE SEQUENCE</scope>
    <source>
        <strain evidence="1">G3</strain>
    </source>
</reference>
<dbReference type="InParanoid" id="A2EVW3"/>
<dbReference type="AlphaFoldDB" id="A2EVW3"/>
<accession>A2EVW3</accession>
<evidence type="ECO:0000313" key="2">
    <source>
        <dbReference type="Proteomes" id="UP000001542"/>
    </source>
</evidence>
<reference evidence="1" key="2">
    <citation type="journal article" date="2007" name="Science">
        <title>Draft genome sequence of the sexually transmitted pathogen Trichomonas vaginalis.</title>
        <authorList>
            <person name="Carlton J.M."/>
            <person name="Hirt R.P."/>
            <person name="Silva J.C."/>
            <person name="Delcher A.L."/>
            <person name="Schatz M."/>
            <person name="Zhao Q."/>
            <person name="Wortman J.R."/>
            <person name="Bidwell S.L."/>
            <person name="Alsmark U.C.M."/>
            <person name="Besteiro S."/>
            <person name="Sicheritz-Ponten T."/>
            <person name="Noel C.J."/>
            <person name="Dacks J.B."/>
            <person name="Foster P.G."/>
            <person name="Simillion C."/>
            <person name="Van de Peer Y."/>
            <person name="Miranda-Saavedra D."/>
            <person name="Barton G.J."/>
            <person name="Westrop G.D."/>
            <person name="Mueller S."/>
            <person name="Dessi D."/>
            <person name="Fiori P.L."/>
            <person name="Ren Q."/>
            <person name="Paulsen I."/>
            <person name="Zhang H."/>
            <person name="Bastida-Corcuera F.D."/>
            <person name="Simoes-Barbosa A."/>
            <person name="Brown M.T."/>
            <person name="Hayes R.D."/>
            <person name="Mukherjee M."/>
            <person name="Okumura C.Y."/>
            <person name="Schneider R."/>
            <person name="Smith A.J."/>
            <person name="Vanacova S."/>
            <person name="Villalvazo M."/>
            <person name="Haas B.J."/>
            <person name="Pertea M."/>
            <person name="Feldblyum T.V."/>
            <person name="Utterback T.R."/>
            <person name="Shu C.L."/>
            <person name="Osoegawa K."/>
            <person name="de Jong P.J."/>
            <person name="Hrdy I."/>
            <person name="Horvathova L."/>
            <person name="Zubacova Z."/>
            <person name="Dolezal P."/>
            <person name="Malik S.B."/>
            <person name="Logsdon J.M. Jr."/>
            <person name="Henze K."/>
            <person name="Gupta A."/>
            <person name="Wang C.C."/>
            <person name="Dunne R.L."/>
            <person name="Upcroft J.A."/>
            <person name="Upcroft P."/>
            <person name="White O."/>
            <person name="Salzberg S.L."/>
            <person name="Tang P."/>
            <person name="Chiu C.-H."/>
            <person name="Lee Y.-S."/>
            <person name="Embley T.M."/>
            <person name="Coombs G.H."/>
            <person name="Mottram J.C."/>
            <person name="Tachezy J."/>
            <person name="Fraser-Liggett C.M."/>
            <person name="Johnson P.J."/>
        </authorList>
    </citation>
    <scope>NUCLEOTIDE SEQUENCE [LARGE SCALE GENOMIC DNA]</scope>
    <source>
        <strain evidence="1">G3</strain>
    </source>
</reference>
<evidence type="ECO:0000313" key="1">
    <source>
        <dbReference type="EMBL" id="EAY03184.1"/>
    </source>
</evidence>
<name>A2EVW3_TRIV3</name>
<protein>
    <submittedName>
        <fullName evidence="1">Uncharacterized protein</fullName>
    </submittedName>
</protein>
<keyword evidence="2" id="KW-1185">Reference proteome</keyword>
<dbReference type="KEGG" id="tva:4761029"/>
<proteinExistence type="predicted"/>
<dbReference type="RefSeq" id="XP_001315407.1">
    <property type="nucleotide sequence ID" value="XM_001315372.1"/>
</dbReference>
<dbReference type="Proteomes" id="UP000001542">
    <property type="component" value="Unassembled WGS sequence"/>
</dbReference>
<organism evidence="1 2">
    <name type="scientific">Trichomonas vaginalis (strain ATCC PRA-98 / G3)</name>
    <dbReference type="NCBI Taxonomy" id="412133"/>
    <lineage>
        <taxon>Eukaryota</taxon>
        <taxon>Metamonada</taxon>
        <taxon>Parabasalia</taxon>
        <taxon>Trichomonadida</taxon>
        <taxon>Trichomonadidae</taxon>
        <taxon>Trichomonas</taxon>
    </lineage>
</organism>
<dbReference type="SMR" id="A2EVW3"/>
<dbReference type="VEuPathDB" id="TrichDB:TVAG_049680"/>
<sequence length="420" mass="49370">MSGSLRLLHVADSVKEKNAGDISNIVNGIEEELETILSNFPPNSIEVLKKLHTHCEVSNYRFNDAVLYIANCALLVDENFRSIRDYVASIFTNIVTYPSFSLHYFSNNEIFDSLYQAMINERTSDPANSIFYSLISKFPSKSIQFLDETIIKNLIEYFSTNYIQNEIYNHKLATEYLDFFDSVANIPEDLYQPVLANIHDYIQFLLNDKDAYSLGFILAFRFSKYNLVFEIPEITEKREQYIKYLLHLSSLSNYDLLISFDEFFEFFKNLENDISISLVLGKIMSIHSNKFTDEQKNVLIQYFIENNENYPFKNANPILFGFCYFEMETIIQYKDFLDLYFTHSFKEPNEFSLQFIRFILSSVMYAAQHNNIDYIDHFLSLIQDYEEYFDSFSSYSNEHAQLIEILLNAFTKFSEVLKGQ</sequence>